<feature type="compositionally biased region" description="Low complexity" evidence="2">
    <location>
        <begin position="1"/>
        <end position="14"/>
    </location>
</feature>
<gene>
    <name evidence="3" type="ORF">AB0C36_25665</name>
</gene>
<accession>A0ABV3DMA4</accession>
<dbReference type="RefSeq" id="WP_358357949.1">
    <property type="nucleotide sequence ID" value="NZ_JBEZFP010000074.1"/>
</dbReference>
<dbReference type="Gene3D" id="3.90.226.10">
    <property type="entry name" value="2-enoyl-CoA Hydratase, Chain A, domain 1"/>
    <property type="match status" value="1"/>
</dbReference>
<sequence>MPAAQQTPAAQPVPRTVRPDELPAEPDLLHPVVTPAGSPRGADVLTIVDLDAGARDPDAVARALAGSTRLTIGIAREPWDYALQPVVEALTLTLCLPAVAAPGRAHVPVPDPAAAAAEIAAAADRTPRAALALGNVLRINARLLDAAGSPWTRGVEDAVATESLAYSALLAGPEFAAWRTEHPPRPEPPVPPDAVLLDRGGDLLRITLNRPDRRNALGHGLRDALIDGLDVLAADPALRAELRGSGPSFSSGGDLDEFGTAADPATAHVVRLARSAGLRVHRDRERITPYLHGACVGAGIEVPAFAATVVAAPDAWCRLPELSLGLIPGAGGTASVTARIGRWRTAWMTLTGARLTARHALAWGLVDRLEEPS</sequence>
<organism evidence="3 4">
    <name type="scientific">Streptodolium elevatio</name>
    <dbReference type="NCBI Taxonomy" id="3157996"/>
    <lineage>
        <taxon>Bacteria</taxon>
        <taxon>Bacillati</taxon>
        <taxon>Actinomycetota</taxon>
        <taxon>Actinomycetes</taxon>
        <taxon>Kitasatosporales</taxon>
        <taxon>Streptomycetaceae</taxon>
        <taxon>Streptodolium</taxon>
    </lineage>
</organism>
<dbReference type="SUPFAM" id="SSF52096">
    <property type="entry name" value="ClpP/crotonase"/>
    <property type="match status" value="1"/>
</dbReference>
<evidence type="ECO:0000313" key="4">
    <source>
        <dbReference type="Proteomes" id="UP001551482"/>
    </source>
</evidence>
<comment type="similarity">
    <text evidence="1">Belongs to the enoyl-CoA hydratase/isomerase family.</text>
</comment>
<evidence type="ECO:0000313" key="3">
    <source>
        <dbReference type="EMBL" id="MEU8136886.1"/>
    </source>
</evidence>
<protein>
    <submittedName>
        <fullName evidence="3">Enoyl-CoA hydratase/isomerase family protein</fullName>
    </submittedName>
</protein>
<dbReference type="Proteomes" id="UP001551482">
    <property type="component" value="Unassembled WGS sequence"/>
</dbReference>
<dbReference type="CDD" id="cd06558">
    <property type="entry name" value="crotonase-like"/>
    <property type="match status" value="1"/>
</dbReference>
<evidence type="ECO:0000256" key="2">
    <source>
        <dbReference type="SAM" id="MobiDB-lite"/>
    </source>
</evidence>
<keyword evidence="4" id="KW-1185">Reference proteome</keyword>
<evidence type="ECO:0000256" key="1">
    <source>
        <dbReference type="ARBA" id="ARBA00005254"/>
    </source>
</evidence>
<dbReference type="Pfam" id="PF00378">
    <property type="entry name" value="ECH_1"/>
    <property type="match status" value="1"/>
</dbReference>
<proteinExistence type="inferred from homology"/>
<name>A0ABV3DMA4_9ACTN</name>
<feature type="region of interest" description="Disordered" evidence="2">
    <location>
        <begin position="1"/>
        <end position="26"/>
    </location>
</feature>
<dbReference type="EMBL" id="JBEZFP010000074">
    <property type="protein sequence ID" value="MEU8136886.1"/>
    <property type="molecule type" value="Genomic_DNA"/>
</dbReference>
<dbReference type="InterPro" id="IPR001753">
    <property type="entry name" value="Enoyl-CoA_hydra/iso"/>
</dbReference>
<dbReference type="PANTHER" id="PTHR43802:SF1">
    <property type="entry name" value="IP11341P-RELATED"/>
    <property type="match status" value="1"/>
</dbReference>
<comment type="caution">
    <text evidence="3">The sequence shown here is derived from an EMBL/GenBank/DDBJ whole genome shotgun (WGS) entry which is preliminary data.</text>
</comment>
<dbReference type="PANTHER" id="PTHR43802">
    <property type="entry name" value="ENOYL-COA HYDRATASE"/>
    <property type="match status" value="1"/>
</dbReference>
<reference evidence="3 4" key="1">
    <citation type="submission" date="2024-06" db="EMBL/GenBank/DDBJ databases">
        <title>The Natural Products Discovery Center: Release of the First 8490 Sequenced Strains for Exploring Actinobacteria Biosynthetic Diversity.</title>
        <authorList>
            <person name="Kalkreuter E."/>
            <person name="Kautsar S.A."/>
            <person name="Yang D."/>
            <person name="Bader C.D."/>
            <person name="Teijaro C.N."/>
            <person name="Fluegel L."/>
            <person name="Davis C.M."/>
            <person name="Simpson J.R."/>
            <person name="Lauterbach L."/>
            <person name="Steele A.D."/>
            <person name="Gui C."/>
            <person name="Meng S."/>
            <person name="Li G."/>
            <person name="Viehrig K."/>
            <person name="Ye F."/>
            <person name="Su P."/>
            <person name="Kiefer A.F."/>
            <person name="Nichols A."/>
            <person name="Cepeda A.J."/>
            <person name="Yan W."/>
            <person name="Fan B."/>
            <person name="Jiang Y."/>
            <person name="Adhikari A."/>
            <person name="Zheng C.-J."/>
            <person name="Schuster L."/>
            <person name="Cowan T.M."/>
            <person name="Smanski M.J."/>
            <person name="Chevrette M.G."/>
            <person name="De Carvalho L.P.S."/>
            <person name="Shen B."/>
        </authorList>
    </citation>
    <scope>NUCLEOTIDE SEQUENCE [LARGE SCALE GENOMIC DNA]</scope>
    <source>
        <strain evidence="3 4">NPDC048946</strain>
    </source>
</reference>
<dbReference type="InterPro" id="IPR029045">
    <property type="entry name" value="ClpP/crotonase-like_dom_sf"/>
</dbReference>